<feature type="region of interest" description="Disordered" evidence="2">
    <location>
        <begin position="1"/>
        <end position="20"/>
    </location>
</feature>
<evidence type="ECO:0000256" key="2">
    <source>
        <dbReference type="SAM" id="MobiDB-lite"/>
    </source>
</evidence>
<feature type="coiled-coil region" evidence="1">
    <location>
        <begin position="163"/>
        <end position="190"/>
    </location>
</feature>
<gene>
    <name evidence="4" type="ORF">UFOVP1414_26</name>
    <name evidence="3" type="ORF">UFOVP442_51</name>
</gene>
<organism evidence="3">
    <name type="scientific">uncultured Caudovirales phage</name>
    <dbReference type="NCBI Taxonomy" id="2100421"/>
    <lineage>
        <taxon>Viruses</taxon>
        <taxon>Duplodnaviria</taxon>
        <taxon>Heunggongvirae</taxon>
        <taxon>Uroviricota</taxon>
        <taxon>Caudoviricetes</taxon>
        <taxon>Peduoviridae</taxon>
        <taxon>Maltschvirus</taxon>
        <taxon>Maltschvirus maltsch</taxon>
    </lineage>
</organism>
<dbReference type="EMBL" id="LR797380">
    <property type="protein sequence ID" value="CAB4211815.1"/>
    <property type="molecule type" value="Genomic_DNA"/>
</dbReference>
<protein>
    <submittedName>
        <fullName evidence="3">Uncharacterized protein</fullName>
    </submittedName>
</protein>
<evidence type="ECO:0000313" key="3">
    <source>
        <dbReference type="EMBL" id="CAB4142803.1"/>
    </source>
</evidence>
<name>A0A6J5MBV3_9CAUD</name>
<accession>A0A6J5MBV3</accession>
<reference evidence="3" key="1">
    <citation type="submission" date="2020-04" db="EMBL/GenBank/DDBJ databases">
        <authorList>
            <person name="Chiriac C."/>
            <person name="Salcher M."/>
            <person name="Ghai R."/>
            <person name="Kavagutti S V."/>
        </authorList>
    </citation>
    <scope>NUCLEOTIDE SEQUENCE</scope>
</reference>
<evidence type="ECO:0000313" key="4">
    <source>
        <dbReference type="EMBL" id="CAB4211815.1"/>
    </source>
</evidence>
<evidence type="ECO:0000256" key="1">
    <source>
        <dbReference type="SAM" id="Coils"/>
    </source>
</evidence>
<sequence length="274" mass="30729">MSETDGWWPSKPGVPLNPEKDGVHRLRHQVSGLESDALWSCGGTWLDLSGDFSISHASTFYDYLGPCLTPNQATELQARVTKLEEMLDSAARVLHKAGEQFTTYANAHSAKGTVDGNAKAETNRKWAERCYNAHDAALFSEAITFVVPARNFGKSSGNVRNMLSAQSREIDRLRAELAALKEKQFNLSKAQPIKTAPRDGKEFWGICNSDAITMFWHTELEVFCSSFRRMQMAEGYSVNGKPYIDHSPVTHEPTRWLPIPAWVTGDEYDIEEKE</sequence>
<dbReference type="EMBL" id="LR796419">
    <property type="protein sequence ID" value="CAB4142803.1"/>
    <property type="molecule type" value="Genomic_DNA"/>
</dbReference>
<keyword evidence="1" id="KW-0175">Coiled coil</keyword>
<proteinExistence type="predicted"/>